<keyword evidence="5" id="KW-1133">Transmembrane helix</keyword>
<keyword evidence="1 3" id="KW-0807">Transducer</keyword>
<dbReference type="Gene3D" id="2.40.10.220">
    <property type="entry name" value="predicted glycosyltransferase like domains"/>
    <property type="match status" value="1"/>
</dbReference>
<organism evidence="9 10">
    <name type="scientific">Azospirillum doebereinerae</name>
    <dbReference type="NCBI Taxonomy" id="92933"/>
    <lineage>
        <taxon>Bacteria</taxon>
        <taxon>Pseudomonadati</taxon>
        <taxon>Pseudomonadota</taxon>
        <taxon>Alphaproteobacteria</taxon>
        <taxon>Rhodospirillales</taxon>
        <taxon>Azospirillaceae</taxon>
        <taxon>Azospirillum</taxon>
    </lineage>
</organism>
<evidence type="ECO:0000259" key="6">
    <source>
        <dbReference type="PROSITE" id="PS50111"/>
    </source>
</evidence>
<dbReference type="Pfam" id="PF07238">
    <property type="entry name" value="PilZ"/>
    <property type="match status" value="1"/>
</dbReference>
<feature type="domain" description="Methyl-accepting transducer" evidence="6">
    <location>
        <begin position="293"/>
        <end position="529"/>
    </location>
</feature>
<feature type="region of interest" description="Disordered" evidence="4">
    <location>
        <begin position="560"/>
        <end position="581"/>
    </location>
</feature>
<feature type="transmembrane region" description="Helical" evidence="5">
    <location>
        <begin position="160"/>
        <end position="182"/>
    </location>
</feature>
<dbReference type="PROSITE" id="PS50112">
    <property type="entry name" value="PAS"/>
    <property type="match status" value="1"/>
</dbReference>
<dbReference type="GO" id="GO:0035438">
    <property type="term" value="F:cyclic-di-GMP binding"/>
    <property type="evidence" value="ECO:0007669"/>
    <property type="project" value="InterPro"/>
</dbReference>
<dbReference type="SMART" id="SM00283">
    <property type="entry name" value="MA"/>
    <property type="match status" value="1"/>
</dbReference>
<dbReference type="InterPro" id="IPR004089">
    <property type="entry name" value="MCPsignal_dom"/>
</dbReference>
<evidence type="ECO:0000259" key="7">
    <source>
        <dbReference type="PROSITE" id="PS50112"/>
    </source>
</evidence>
<protein>
    <submittedName>
        <fullName evidence="9">PAS domain S-box protein</fullName>
    </submittedName>
</protein>
<dbReference type="OrthoDB" id="266313at2"/>
<dbReference type="PROSITE" id="PS50885">
    <property type="entry name" value="HAMP"/>
    <property type="match status" value="1"/>
</dbReference>
<dbReference type="InterPro" id="IPR013655">
    <property type="entry name" value="PAS_fold_3"/>
</dbReference>
<dbReference type="EMBL" id="RZIJ01000021">
    <property type="protein sequence ID" value="RUQ66325.1"/>
    <property type="molecule type" value="Genomic_DNA"/>
</dbReference>
<evidence type="ECO:0000256" key="3">
    <source>
        <dbReference type="PROSITE-ProRule" id="PRU00284"/>
    </source>
</evidence>
<dbReference type="Pfam" id="PF00015">
    <property type="entry name" value="MCPsignal"/>
    <property type="match status" value="1"/>
</dbReference>
<reference evidence="9 10" key="1">
    <citation type="submission" date="2018-12" db="EMBL/GenBank/DDBJ databases">
        <authorList>
            <person name="Yang Y."/>
        </authorList>
    </citation>
    <scope>NUCLEOTIDE SEQUENCE [LARGE SCALE GENOMIC DNA]</scope>
    <source>
        <strain evidence="9 10">GSF71</strain>
    </source>
</reference>
<dbReference type="PROSITE" id="PS50111">
    <property type="entry name" value="CHEMOTAXIS_TRANSDUC_2"/>
    <property type="match status" value="1"/>
</dbReference>
<gene>
    <name evidence="9" type="ORF">EJ913_22665</name>
</gene>
<dbReference type="GO" id="GO:0016020">
    <property type="term" value="C:membrane"/>
    <property type="evidence" value="ECO:0007669"/>
    <property type="project" value="InterPro"/>
</dbReference>
<evidence type="ECO:0000256" key="2">
    <source>
        <dbReference type="ARBA" id="ARBA00029447"/>
    </source>
</evidence>
<keyword evidence="5" id="KW-0472">Membrane</keyword>
<accession>A0A433J3G9</accession>
<dbReference type="PANTHER" id="PTHR32089">
    <property type="entry name" value="METHYL-ACCEPTING CHEMOTAXIS PROTEIN MCPB"/>
    <property type="match status" value="1"/>
</dbReference>
<sequence length="666" mass="70664">MRDNGSITNKEVELAEGQLLVSRTDTKGRIVFVNKAFVDISGFTETELLGSPHNLVRHPHMPKEAFANLWETIKAGRPWEGLVKNRSKTGDYYWVKANVTPVTENGQITEYISIRSRPSREAVAEAERVYAAIRSGTSHNVALADGEIVRRSVGGTIRTGAYSVAGRLAAAFTVLILVMAGLGAPDLVGVKLSGAFAAGLMLFGILFAIGAGFVILNTMKRPLGMVELHLDAIARGDLIASIPSSGVAEFKRIRSQLNAVKAKLSYAIQERSERHRQTEEERIAAMLRMAETVEREASHAVEQVALRTGGMSQDADGMAGAAERVSLNAQNVSAAAEQALANAQTVASATEELAASIREISSQIAHSSAVTRHAVATGHHTQETIQSLSNAVGRIGDVVKLIDDIASQTNLLALNATIEAARAGEAGKGFAVVAQEVKNLANQTARSTEEITQLIAEVQGVTGTAVGAVAEIGNTIGEIDQITGAIAAAMEEQAAATQEISRNVVETSKAAQEVSSRIAAVSQEAEQTGAQAAHVRAGSGDVAHSIEALRQTLVRVVRTSTEEANRRRKPRYPVNHSGSVQAGGRQWTTRVINLSLEGAMLAGATDIGTADRGSLTLDGFSVRVPFTVRGLGDNAVHVKFDEADPAMVAFRETFERLTKNLQPLAA</sequence>
<dbReference type="InterPro" id="IPR003660">
    <property type="entry name" value="HAMP_dom"/>
</dbReference>
<name>A0A433J3G9_9PROT</name>
<dbReference type="Pfam" id="PF08447">
    <property type="entry name" value="PAS_3"/>
    <property type="match status" value="1"/>
</dbReference>
<evidence type="ECO:0000313" key="10">
    <source>
        <dbReference type="Proteomes" id="UP000280346"/>
    </source>
</evidence>
<comment type="similarity">
    <text evidence="2">Belongs to the methyl-accepting chemotaxis (MCP) protein family.</text>
</comment>
<proteinExistence type="inferred from homology"/>
<dbReference type="RefSeq" id="WP_127002157.1">
    <property type="nucleotide sequence ID" value="NZ_JBNPXW010000019.1"/>
</dbReference>
<evidence type="ECO:0000256" key="5">
    <source>
        <dbReference type="SAM" id="Phobius"/>
    </source>
</evidence>
<evidence type="ECO:0000256" key="4">
    <source>
        <dbReference type="SAM" id="MobiDB-lite"/>
    </source>
</evidence>
<dbReference type="Gene3D" id="6.10.340.10">
    <property type="match status" value="1"/>
</dbReference>
<dbReference type="SUPFAM" id="SSF141371">
    <property type="entry name" value="PilZ domain-like"/>
    <property type="match status" value="1"/>
</dbReference>
<dbReference type="CDD" id="cd00130">
    <property type="entry name" value="PAS"/>
    <property type="match status" value="1"/>
</dbReference>
<dbReference type="NCBIfam" id="TIGR00229">
    <property type="entry name" value="sensory_box"/>
    <property type="match status" value="1"/>
</dbReference>
<feature type="transmembrane region" description="Helical" evidence="5">
    <location>
        <begin position="194"/>
        <end position="216"/>
    </location>
</feature>
<keyword evidence="10" id="KW-1185">Reference proteome</keyword>
<dbReference type="AlphaFoldDB" id="A0A433J3G9"/>
<feature type="domain" description="HAMP" evidence="8">
    <location>
        <begin position="217"/>
        <end position="269"/>
    </location>
</feature>
<dbReference type="Gene3D" id="1.10.287.950">
    <property type="entry name" value="Methyl-accepting chemotaxis protein"/>
    <property type="match status" value="1"/>
</dbReference>
<dbReference type="SUPFAM" id="SSF58104">
    <property type="entry name" value="Methyl-accepting chemotaxis protein (MCP) signaling domain"/>
    <property type="match status" value="1"/>
</dbReference>
<dbReference type="Proteomes" id="UP000280346">
    <property type="component" value="Unassembled WGS sequence"/>
</dbReference>
<dbReference type="GO" id="GO:0007165">
    <property type="term" value="P:signal transduction"/>
    <property type="evidence" value="ECO:0007669"/>
    <property type="project" value="UniProtKB-KW"/>
</dbReference>
<dbReference type="InterPro" id="IPR000014">
    <property type="entry name" value="PAS"/>
</dbReference>
<evidence type="ECO:0000259" key="8">
    <source>
        <dbReference type="PROSITE" id="PS50885"/>
    </source>
</evidence>
<dbReference type="SUPFAM" id="SSF55785">
    <property type="entry name" value="PYP-like sensor domain (PAS domain)"/>
    <property type="match status" value="1"/>
</dbReference>
<evidence type="ECO:0000256" key="1">
    <source>
        <dbReference type="ARBA" id="ARBA00023224"/>
    </source>
</evidence>
<keyword evidence="5" id="KW-0812">Transmembrane</keyword>
<dbReference type="Gene3D" id="3.30.450.20">
    <property type="entry name" value="PAS domain"/>
    <property type="match status" value="1"/>
</dbReference>
<comment type="caution">
    <text evidence="9">The sequence shown here is derived from an EMBL/GenBank/DDBJ whole genome shotgun (WGS) entry which is preliminary data.</text>
</comment>
<evidence type="ECO:0000313" key="9">
    <source>
        <dbReference type="EMBL" id="RUQ66325.1"/>
    </source>
</evidence>
<dbReference type="InterPro" id="IPR009875">
    <property type="entry name" value="PilZ_domain"/>
</dbReference>
<feature type="domain" description="PAS" evidence="7">
    <location>
        <begin position="25"/>
        <end position="50"/>
    </location>
</feature>
<dbReference type="InterPro" id="IPR035965">
    <property type="entry name" value="PAS-like_dom_sf"/>
</dbReference>
<dbReference type="PANTHER" id="PTHR32089:SF112">
    <property type="entry name" value="LYSOZYME-LIKE PROTEIN-RELATED"/>
    <property type="match status" value="1"/>
</dbReference>